<organism evidence="1 2">
    <name type="scientific">Legionella massiliensis</name>
    <dbReference type="NCBI Taxonomy" id="1034943"/>
    <lineage>
        <taxon>Bacteria</taxon>
        <taxon>Pseudomonadati</taxon>
        <taxon>Pseudomonadota</taxon>
        <taxon>Gammaproteobacteria</taxon>
        <taxon>Legionellales</taxon>
        <taxon>Legionellaceae</taxon>
        <taxon>Legionella</taxon>
    </lineage>
</organism>
<dbReference type="Pfam" id="PF03860">
    <property type="entry name" value="Csp"/>
    <property type="match status" value="1"/>
</dbReference>
<evidence type="ECO:0008006" key="3">
    <source>
        <dbReference type="Google" id="ProtNLM"/>
    </source>
</evidence>
<name>A0A078L613_9GAMM</name>
<dbReference type="eggNOG" id="ENOG5032SB1">
    <property type="taxonomic scope" value="Bacteria"/>
</dbReference>
<evidence type="ECO:0000313" key="1">
    <source>
        <dbReference type="EMBL" id="CDZ79504.1"/>
    </source>
</evidence>
<gene>
    <name evidence="1" type="ORF">BN59_03822</name>
</gene>
<dbReference type="InterPro" id="IPR044543">
    <property type="entry name" value="YHJQ-like"/>
</dbReference>
<dbReference type="RefSeq" id="WP_044012885.1">
    <property type="nucleotide sequence ID" value="NZ_CCVW01000005.1"/>
</dbReference>
<sequence>MAHEQYQSCIDACLACVTECEHCATACLQEDKVKDMVCCIQLDRDCGQLCSLAAEMMARGSKYAKEICALCAKVCRDCAKECGKHQQMDHCKRCAEACNRCAEECEKMAV</sequence>
<dbReference type="PANTHER" id="PTHR37310">
    <property type="entry name" value="CYTOPLASMIC PROTEIN-RELATED"/>
    <property type="match status" value="1"/>
</dbReference>
<dbReference type="AlphaFoldDB" id="A0A078L613"/>
<reference evidence="1 2" key="1">
    <citation type="submission" date="2014-06" db="EMBL/GenBank/DDBJ databases">
        <authorList>
            <person name="Urmite Genomes Urmite Genomes"/>
        </authorList>
    </citation>
    <scope>NUCLEOTIDE SEQUENCE [LARGE SCALE GENOMIC DNA]</scope>
</reference>
<keyword evidence="2" id="KW-1185">Reference proteome</keyword>
<proteinExistence type="predicted"/>
<dbReference type="OrthoDB" id="5396211at2"/>
<dbReference type="Gene3D" id="1.20.1270.360">
    <property type="match status" value="1"/>
</dbReference>
<dbReference type="EMBL" id="CCSB01000005">
    <property type="protein sequence ID" value="CDZ79504.1"/>
    <property type="molecule type" value="Genomic_DNA"/>
</dbReference>
<dbReference type="InterPro" id="IPR005560">
    <property type="entry name" value="Csp_YhjQ"/>
</dbReference>
<evidence type="ECO:0000313" key="2">
    <source>
        <dbReference type="Proteomes" id="UP000044071"/>
    </source>
</evidence>
<dbReference type="PANTHER" id="PTHR37310:SF1">
    <property type="entry name" value="CYTOPLASMIC PROTEIN"/>
    <property type="match status" value="1"/>
</dbReference>
<accession>A0A078L613</accession>
<protein>
    <recommendedName>
        <fullName evidence="3">Four-helix bundle copper-binding protein</fullName>
    </recommendedName>
</protein>
<dbReference type="Proteomes" id="UP000044071">
    <property type="component" value="Unassembled WGS sequence"/>
</dbReference>
<dbReference type="CDD" id="cd08026">
    <property type="entry name" value="DUF326"/>
    <property type="match status" value="1"/>
</dbReference>